<dbReference type="GO" id="GO:0030245">
    <property type="term" value="P:cellulose catabolic process"/>
    <property type="evidence" value="ECO:0007669"/>
    <property type="project" value="UniProtKB-KW"/>
</dbReference>
<dbReference type="Proteomes" id="UP001163823">
    <property type="component" value="Chromosome 4"/>
</dbReference>
<sequence>MALSHYFTFGLILLSLFSTSLLHCHAFFPAHYNNLIHHRHHPRFARHNYRDAFTKSILFFEGQRSGKLPSNQRMTWRRNSGLSDGSAMHVDLVGGYYDAGDNVKFGFPMAFTTTMLSWSVIEFGGLMKGELQNAREAVRWATDYLLKATAYPDTIFVQVGDAKKDHSCWERPEDMDTPRNVYKIDKNNPGSDVAAETAAALASASLVFRRIDPSYSKVLVMRAIRVFEFADKYRGSYIKGLRRFVCPYYCSFSGYQDELLWGAAWLHKATKNPMYLNYIKVNGQTLGAADYDNFFGWDNKHVGARILLSKAFLVQKVQSLHDYKGRADNFICSLIPGSSSANYTPGGLLFKMGDTNMQYVTSTSFLLLSYAKYITSARKVVLCGGTIITPKRLRTIAKEQVDYLLGDNPLKMSYMVGYGQRYPQRIHHRGSSLPSIATHPAKIQCSAGFSIMNSQSPNPNILVGAVVGGPDQHDRFPDERSDYVQSEPATYINAPLVGTLAYLAHSFDQL</sequence>
<evidence type="ECO:0000256" key="9">
    <source>
        <dbReference type="PROSITE-ProRule" id="PRU10060"/>
    </source>
</evidence>
<dbReference type="InterPro" id="IPR033126">
    <property type="entry name" value="Glyco_hydro_9_Asp/Glu_AS"/>
</dbReference>
<evidence type="ECO:0000313" key="12">
    <source>
        <dbReference type="EMBL" id="KAJ7972994.1"/>
    </source>
</evidence>
<dbReference type="SUPFAM" id="SSF48208">
    <property type="entry name" value="Six-hairpin glycosidases"/>
    <property type="match status" value="1"/>
</dbReference>
<proteinExistence type="inferred from homology"/>
<accession>A0AAD7Q176</accession>
<reference evidence="12" key="1">
    <citation type="journal article" date="2023" name="Science">
        <title>Elucidation of the pathway for biosynthesis of saponin adjuvants from the soapbark tree.</title>
        <authorList>
            <person name="Reed J."/>
            <person name="Orme A."/>
            <person name="El-Demerdash A."/>
            <person name="Owen C."/>
            <person name="Martin L.B.B."/>
            <person name="Misra R.C."/>
            <person name="Kikuchi S."/>
            <person name="Rejzek M."/>
            <person name="Martin A.C."/>
            <person name="Harkess A."/>
            <person name="Leebens-Mack J."/>
            <person name="Louveau T."/>
            <person name="Stephenson M.J."/>
            <person name="Osbourn A."/>
        </authorList>
    </citation>
    <scope>NUCLEOTIDE SEQUENCE</scope>
    <source>
        <strain evidence="12">S10</strain>
    </source>
</reference>
<feature type="signal peptide" evidence="10">
    <location>
        <begin position="1"/>
        <end position="26"/>
    </location>
</feature>
<evidence type="ECO:0000256" key="6">
    <source>
        <dbReference type="ARBA" id="ARBA00023295"/>
    </source>
</evidence>
<keyword evidence="7 8" id="KW-0624">Polysaccharide degradation</keyword>
<evidence type="ECO:0000256" key="3">
    <source>
        <dbReference type="ARBA" id="ARBA00022801"/>
    </source>
</evidence>
<dbReference type="KEGG" id="qsa:O6P43_010803"/>
<protein>
    <recommendedName>
        <fullName evidence="10">Endoglucanase</fullName>
        <ecNumber evidence="10">3.2.1.4</ecNumber>
    </recommendedName>
</protein>
<feature type="active site" evidence="9">
    <location>
        <position position="487"/>
    </location>
</feature>
<evidence type="ECO:0000256" key="1">
    <source>
        <dbReference type="ARBA" id="ARBA00000966"/>
    </source>
</evidence>
<evidence type="ECO:0000256" key="10">
    <source>
        <dbReference type="RuleBase" id="RU361166"/>
    </source>
</evidence>
<evidence type="ECO:0000256" key="5">
    <source>
        <dbReference type="ARBA" id="ARBA00023277"/>
    </source>
</evidence>
<comment type="similarity">
    <text evidence="2 8 10">Belongs to the glycosyl hydrolase 9 (cellulase E) family.</text>
</comment>
<comment type="catalytic activity">
    <reaction evidence="1 10">
        <text>Endohydrolysis of (1-&gt;4)-beta-D-glucosidic linkages in cellulose, lichenin and cereal beta-D-glucans.</text>
        <dbReference type="EC" id="3.2.1.4"/>
    </reaction>
</comment>
<dbReference type="PROSITE" id="PS00698">
    <property type="entry name" value="GH9_3"/>
    <property type="match status" value="1"/>
</dbReference>
<dbReference type="InterPro" id="IPR018221">
    <property type="entry name" value="Glyco_hydro_9_His_AS"/>
</dbReference>
<feature type="chain" id="PRO_5041766157" description="Endoglucanase" evidence="10">
    <location>
        <begin position="27"/>
        <end position="510"/>
    </location>
</feature>
<keyword evidence="10" id="KW-0732">Signal</keyword>
<evidence type="ECO:0000313" key="13">
    <source>
        <dbReference type="Proteomes" id="UP001163823"/>
    </source>
</evidence>
<dbReference type="InterPro" id="IPR012341">
    <property type="entry name" value="6hp_glycosidase-like_sf"/>
</dbReference>
<keyword evidence="5 8" id="KW-0119">Carbohydrate metabolism</keyword>
<dbReference type="InterPro" id="IPR001701">
    <property type="entry name" value="Glyco_hydro_9"/>
</dbReference>
<organism evidence="12 13">
    <name type="scientific">Quillaja saponaria</name>
    <name type="common">Soap bark tree</name>
    <dbReference type="NCBI Taxonomy" id="32244"/>
    <lineage>
        <taxon>Eukaryota</taxon>
        <taxon>Viridiplantae</taxon>
        <taxon>Streptophyta</taxon>
        <taxon>Embryophyta</taxon>
        <taxon>Tracheophyta</taxon>
        <taxon>Spermatophyta</taxon>
        <taxon>Magnoliopsida</taxon>
        <taxon>eudicotyledons</taxon>
        <taxon>Gunneridae</taxon>
        <taxon>Pentapetalae</taxon>
        <taxon>rosids</taxon>
        <taxon>fabids</taxon>
        <taxon>Fabales</taxon>
        <taxon>Quillajaceae</taxon>
        <taxon>Quillaja</taxon>
    </lineage>
</organism>
<dbReference type="InterPro" id="IPR008928">
    <property type="entry name" value="6-hairpin_glycosidase_sf"/>
</dbReference>
<dbReference type="EMBL" id="JARAOO010000004">
    <property type="protein sequence ID" value="KAJ7972994.1"/>
    <property type="molecule type" value="Genomic_DNA"/>
</dbReference>
<comment type="caution">
    <text evidence="12">The sequence shown here is derived from an EMBL/GenBank/DDBJ whole genome shotgun (WGS) entry which is preliminary data.</text>
</comment>
<dbReference type="Gene3D" id="1.50.10.10">
    <property type="match status" value="1"/>
</dbReference>
<evidence type="ECO:0000259" key="11">
    <source>
        <dbReference type="Pfam" id="PF00759"/>
    </source>
</evidence>
<dbReference type="AlphaFoldDB" id="A0AAD7Q176"/>
<feature type="active site" evidence="9">
    <location>
        <position position="478"/>
    </location>
</feature>
<keyword evidence="13" id="KW-1185">Reference proteome</keyword>
<evidence type="ECO:0000256" key="4">
    <source>
        <dbReference type="ARBA" id="ARBA00023001"/>
    </source>
</evidence>
<dbReference type="FunFam" id="1.50.10.10:FF:000020">
    <property type="entry name" value="Endoglucanase"/>
    <property type="match status" value="1"/>
</dbReference>
<evidence type="ECO:0000256" key="7">
    <source>
        <dbReference type="ARBA" id="ARBA00023326"/>
    </source>
</evidence>
<gene>
    <name evidence="12" type="ORF">O6P43_010803</name>
</gene>
<feature type="active site" evidence="8">
    <location>
        <position position="427"/>
    </location>
</feature>
<evidence type="ECO:0000256" key="2">
    <source>
        <dbReference type="ARBA" id="ARBA00007072"/>
    </source>
</evidence>
<feature type="domain" description="Glycoside hydrolase family 9" evidence="11">
    <location>
        <begin position="49"/>
        <end position="500"/>
    </location>
</feature>
<evidence type="ECO:0000256" key="8">
    <source>
        <dbReference type="PROSITE-ProRule" id="PRU10059"/>
    </source>
</evidence>
<keyword evidence="6 8" id="KW-0326">Glycosidase</keyword>
<name>A0AAD7Q176_QUISA</name>
<dbReference type="Pfam" id="PF00759">
    <property type="entry name" value="Glyco_hydro_9"/>
    <property type="match status" value="1"/>
</dbReference>
<keyword evidence="3 8" id="KW-0378">Hydrolase</keyword>
<dbReference type="PROSITE" id="PS00592">
    <property type="entry name" value="GH9_2"/>
    <property type="match status" value="1"/>
</dbReference>
<dbReference type="EC" id="3.2.1.4" evidence="10"/>
<dbReference type="PANTHER" id="PTHR22298">
    <property type="entry name" value="ENDO-1,4-BETA-GLUCANASE"/>
    <property type="match status" value="1"/>
</dbReference>
<keyword evidence="4 10" id="KW-0136">Cellulose degradation</keyword>
<dbReference type="GO" id="GO:0008810">
    <property type="term" value="F:cellulase activity"/>
    <property type="evidence" value="ECO:0007669"/>
    <property type="project" value="UniProtKB-EC"/>
</dbReference>